<dbReference type="AlphaFoldDB" id="A0A8H4IQV6"/>
<feature type="compositionally biased region" description="Low complexity" evidence="1">
    <location>
        <begin position="1"/>
        <end position="13"/>
    </location>
</feature>
<dbReference type="OrthoDB" id="5125733at2759"/>
<dbReference type="EMBL" id="WWBZ02000051">
    <property type="protein sequence ID" value="KAF4304538.1"/>
    <property type="molecule type" value="Genomic_DNA"/>
</dbReference>
<evidence type="ECO:0000256" key="1">
    <source>
        <dbReference type="SAM" id="MobiDB-lite"/>
    </source>
</evidence>
<name>A0A8H4IQV6_9PEZI</name>
<dbReference type="Pfam" id="PF06985">
    <property type="entry name" value="HET"/>
    <property type="match status" value="1"/>
</dbReference>
<dbReference type="Proteomes" id="UP000572817">
    <property type="component" value="Unassembled WGS sequence"/>
</dbReference>
<feature type="compositionally biased region" description="Pro residues" evidence="1">
    <location>
        <begin position="14"/>
        <end position="25"/>
    </location>
</feature>
<feature type="domain" description="Heterokaryon incompatibility" evidence="2">
    <location>
        <begin position="289"/>
        <end position="437"/>
    </location>
</feature>
<feature type="region of interest" description="Disordered" evidence="1">
    <location>
        <begin position="1"/>
        <end position="30"/>
    </location>
</feature>
<sequence length="796" mass="87183">MHQDSPGPAAAAASPPPPPPPPSPCPRCASAFTTSRQTGKFYEAPWSLLCSPDKYNNPSGSLRYSRRRGSLEGTAAGGCGLCQVLLDSVITGEKRRSNLKKGSNGGGEIGRAMWKKGWDGERVKSMDGSEAGKEDEAEVHFEFAFEAEGQGSPVSQQQRLSWSGLGKGEGMVAAGLLPVLRVSRLGTLFSGTLQFDVATEHGDPLAEPQLISGDGTGNEAFSLPVCSLNSNRGTPEELAMVKGWVSWCDNGHRSCVRHRRALPSRVLDVAESDNIVRLVDTEGIEPEPYATLSYCWGKSQSVVTTTATIAEHMEELELSRLPQTFQDGVKTTRALGLKYLWVDSLCIIQDSVADREREIARMQQVFQNSHVTIVAARARDCHEGFFQAERSRDPLVKLPMLCANGQVGNMMLLPRKQRLIEQPTREPLHERGWTLQEIVLSPRLLIYGREFTVWRCTAGEKVHECSTGRQNPIDWNGYCAAAGLTTIRLSPRGRIHQPRLSTHSPPSMFNQQSERLPKLFRTWKFVVHDYTTRLLSDPMDKLPALGGIVTYFRDAMEDRYLAGLWEKHLLHELSWLPSPPSPASPITAATLRTYSSCAARPPSYRAPSWSWMSIDAAIAFQADACSWYEPVADVVDCAVTPAVPDAPFSRVAGGVLTLHGFLRPNVPTLLSPRTPFAVAGVDDAAAGAYGVIYLDVPDEESCGYCSSGASTEDGSGSGSSLSSSRRFSQGVYWCFMLARCFTRTPAEDDEVVDIETVWGLALALKGEEFERVGYFVGGPQCRPWFESGGKRDVTIV</sequence>
<accession>A0A8H4IQV6</accession>
<keyword evidence="4" id="KW-1185">Reference proteome</keyword>
<evidence type="ECO:0000313" key="3">
    <source>
        <dbReference type="EMBL" id="KAF4304538.1"/>
    </source>
</evidence>
<reference evidence="3" key="1">
    <citation type="submission" date="2020-04" db="EMBL/GenBank/DDBJ databases">
        <title>Genome Assembly and Annotation of Botryosphaeria dothidea sdau 11-99, a Latent Pathogen of Apple Fruit Ring Rot in China.</title>
        <authorList>
            <person name="Yu C."/>
            <person name="Diao Y."/>
            <person name="Lu Q."/>
            <person name="Zhao J."/>
            <person name="Cui S."/>
            <person name="Peng C."/>
            <person name="He B."/>
            <person name="Liu H."/>
        </authorList>
    </citation>
    <scope>NUCLEOTIDE SEQUENCE [LARGE SCALE GENOMIC DNA]</scope>
    <source>
        <strain evidence="3">Sdau11-99</strain>
    </source>
</reference>
<proteinExistence type="predicted"/>
<protein>
    <submittedName>
        <fullName evidence="3">Heterokaryon incompatibility</fullName>
    </submittedName>
</protein>
<evidence type="ECO:0000259" key="2">
    <source>
        <dbReference type="Pfam" id="PF06985"/>
    </source>
</evidence>
<dbReference type="PANTHER" id="PTHR33112">
    <property type="entry name" value="DOMAIN PROTEIN, PUTATIVE-RELATED"/>
    <property type="match status" value="1"/>
</dbReference>
<gene>
    <name evidence="3" type="ORF">GTA08_BOTSDO07720</name>
</gene>
<dbReference type="InterPro" id="IPR010730">
    <property type="entry name" value="HET"/>
</dbReference>
<comment type="caution">
    <text evidence="3">The sequence shown here is derived from an EMBL/GenBank/DDBJ whole genome shotgun (WGS) entry which is preliminary data.</text>
</comment>
<evidence type="ECO:0000313" key="4">
    <source>
        <dbReference type="Proteomes" id="UP000572817"/>
    </source>
</evidence>
<dbReference type="PANTHER" id="PTHR33112:SF16">
    <property type="entry name" value="HETEROKARYON INCOMPATIBILITY DOMAIN-CONTAINING PROTEIN"/>
    <property type="match status" value="1"/>
</dbReference>
<organism evidence="3 4">
    <name type="scientific">Botryosphaeria dothidea</name>
    <dbReference type="NCBI Taxonomy" id="55169"/>
    <lineage>
        <taxon>Eukaryota</taxon>
        <taxon>Fungi</taxon>
        <taxon>Dikarya</taxon>
        <taxon>Ascomycota</taxon>
        <taxon>Pezizomycotina</taxon>
        <taxon>Dothideomycetes</taxon>
        <taxon>Dothideomycetes incertae sedis</taxon>
        <taxon>Botryosphaeriales</taxon>
        <taxon>Botryosphaeriaceae</taxon>
        <taxon>Botryosphaeria</taxon>
    </lineage>
</organism>